<dbReference type="EMBL" id="JAIRAU010000027">
    <property type="protein sequence ID" value="MBZ5711670.1"/>
    <property type="molecule type" value="Genomic_DNA"/>
</dbReference>
<sequence length="137" mass="15118">MKRRVRPLALLALIATGCGVPSLLDKIDAESEKSVDIVCSCSNVFPDRAMCEGMFNSFLSFFDRDCLENALEIDKDGSKTTLKCFLDRAREYNDCLEDRLDCNDAQSVSDCQQNFDDCPELPPAVDEKASACAATTD</sequence>
<evidence type="ECO:0008006" key="3">
    <source>
        <dbReference type="Google" id="ProtNLM"/>
    </source>
</evidence>
<reference evidence="1" key="1">
    <citation type="submission" date="2021-08" db="EMBL/GenBank/DDBJ databases">
        <authorList>
            <person name="Stevens D.C."/>
        </authorList>
    </citation>
    <scope>NUCLEOTIDE SEQUENCE</scope>
    <source>
        <strain evidence="1">DSM 53165</strain>
    </source>
</reference>
<keyword evidence="2" id="KW-1185">Reference proteome</keyword>
<dbReference type="PROSITE" id="PS51257">
    <property type="entry name" value="PROKAR_LIPOPROTEIN"/>
    <property type="match status" value="1"/>
</dbReference>
<dbReference type="Proteomes" id="UP001139031">
    <property type="component" value="Unassembled WGS sequence"/>
</dbReference>
<comment type="caution">
    <text evidence="1">The sequence shown here is derived from an EMBL/GenBank/DDBJ whole genome shotgun (WGS) entry which is preliminary data.</text>
</comment>
<dbReference type="RefSeq" id="WP_224193431.1">
    <property type="nucleotide sequence ID" value="NZ_JAIRAU010000027.1"/>
</dbReference>
<evidence type="ECO:0000313" key="2">
    <source>
        <dbReference type="Proteomes" id="UP001139031"/>
    </source>
</evidence>
<organism evidence="1 2">
    <name type="scientific">Nannocystis pusilla</name>
    <dbReference type="NCBI Taxonomy" id="889268"/>
    <lineage>
        <taxon>Bacteria</taxon>
        <taxon>Pseudomonadati</taxon>
        <taxon>Myxococcota</taxon>
        <taxon>Polyangia</taxon>
        <taxon>Nannocystales</taxon>
        <taxon>Nannocystaceae</taxon>
        <taxon>Nannocystis</taxon>
    </lineage>
</organism>
<evidence type="ECO:0000313" key="1">
    <source>
        <dbReference type="EMBL" id="MBZ5711670.1"/>
    </source>
</evidence>
<gene>
    <name evidence="1" type="ORF">K7C98_20715</name>
</gene>
<proteinExistence type="predicted"/>
<protein>
    <recommendedName>
        <fullName evidence="3">Lipoprotein</fullName>
    </recommendedName>
</protein>
<name>A0ABS7TU22_9BACT</name>
<accession>A0ABS7TU22</accession>